<evidence type="ECO:0000313" key="1">
    <source>
        <dbReference type="EMBL" id="SIN87815.1"/>
    </source>
</evidence>
<name>A0A1N6EXM5_9FLAO</name>
<dbReference type="InterPro" id="IPR058074">
    <property type="entry name" value="Bacteriocin-like"/>
</dbReference>
<reference evidence="2" key="1">
    <citation type="submission" date="2016-12" db="EMBL/GenBank/DDBJ databases">
        <authorList>
            <person name="Varghese N."/>
            <person name="Submissions S."/>
        </authorList>
    </citation>
    <scope>NUCLEOTIDE SEQUENCE [LARGE SCALE GENOMIC DNA]</scope>
    <source>
        <strain evidence="2">DSM 16779</strain>
    </source>
</reference>
<accession>A0A1N6EXM5</accession>
<dbReference type="OrthoDB" id="1264785at2"/>
<proteinExistence type="predicted"/>
<organism evidence="1 2">
    <name type="scientific">Chryseobacterium scophthalmum</name>
    <dbReference type="NCBI Taxonomy" id="59733"/>
    <lineage>
        <taxon>Bacteria</taxon>
        <taxon>Pseudomonadati</taxon>
        <taxon>Bacteroidota</taxon>
        <taxon>Flavobacteriia</taxon>
        <taxon>Flavobacteriales</taxon>
        <taxon>Weeksellaceae</taxon>
        <taxon>Chryseobacterium group</taxon>
        <taxon>Chryseobacterium</taxon>
    </lineage>
</organism>
<gene>
    <name evidence="1" type="ORF">SAMN05421769_0799</name>
</gene>
<dbReference type="EMBL" id="FSRQ01000001">
    <property type="protein sequence ID" value="SIN87815.1"/>
    <property type="molecule type" value="Genomic_DNA"/>
</dbReference>
<protein>
    <recommendedName>
        <fullName evidence="3">Bacteriocin-type signal sequence-containing protein</fullName>
    </recommendedName>
</protein>
<evidence type="ECO:0000313" key="2">
    <source>
        <dbReference type="Proteomes" id="UP000184782"/>
    </source>
</evidence>
<dbReference type="STRING" id="59733.SAMN05421769_0799"/>
<sequence>MKNLKKLSRKELKTLNGGLRNTGTSKLYQCCKEGTYDCGGCHEGGCGAGYYAIYCGTNNPPSTGLEPTTDIG</sequence>
<dbReference type="NCBIfam" id="NF047798">
    <property type="entry name" value="leader_Chryseo"/>
    <property type="match status" value="1"/>
</dbReference>
<dbReference type="RefSeq" id="WP_074228956.1">
    <property type="nucleotide sequence ID" value="NZ_FSRQ01000001.1"/>
</dbReference>
<dbReference type="AlphaFoldDB" id="A0A1N6EXM5"/>
<evidence type="ECO:0008006" key="3">
    <source>
        <dbReference type="Google" id="ProtNLM"/>
    </source>
</evidence>
<dbReference type="Proteomes" id="UP000184782">
    <property type="component" value="Unassembled WGS sequence"/>
</dbReference>
<keyword evidence="2" id="KW-1185">Reference proteome</keyword>